<dbReference type="InterPro" id="IPR022190">
    <property type="entry name" value="DUF3716"/>
</dbReference>
<evidence type="ECO:0000313" key="3">
    <source>
        <dbReference type="Proteomes" id="UP001610335"/>
    </source>
</evidence>
<accession>A0ABR4H8N8</accession>
<dbReference type="EMBL" id="JBFXLS010000219">
    <property type="protein sequence ID" value="KAL2811822.1"/>
    <property type="molecule type" value="Genomic_DNA"/>
</dbReference>
<name>A0ABR4H8N8_9EURO</name>
<feature type="compositionally biased region" description="Low complexity" evidence="1">
    <location>
        <begin position="1"/>
        <end position="13"/>
    </location>
</feature>
<comment type="caution">
    <text evidence="2">The sequence shown here is derived from an EMBL/GenBank/DDBJ whole genome shotgun (WGS) entry which is preliminary data.</text>
</comment>
<proteinExistence type="predicted"/>
<dbReference type="Pfam" id="PF12511">
    <property type="entry name" value="DUF3716"/>
    <property type="match status" value="1"/>
</dbReference>
<sequence length="260" mass="26783">MASSAAASTNTAADGPQNRNSSPQPLPTAADILNITSIAKPSAAMTALVALPVVREPGWRAGMTTINIGRNVNRESALAQITGVANTGTAACDHCQKSYGPFDGCVTSPGRFSGSCGNCHWNSSGARCSFRAPNHVNDDNDNDSSGGCRHAKRRRVGQLGNHAVTTADDDDTLAAPGDERAMALHKALMSTAVTLNTAATAATATAKALKAQGEMLAAQADALDSLQRAVVDAADLFAEEAGFAAIDDEEEEEEELEEGA</sequence>
<feature type="region of interest" description="Disordered" evidence="1">
    <location>
        <begin position="1"/>
        <end position="28"/>
    </location>
</feature>
<organism evidence="2 3">
    <name type="scientific">Aspergillus cavernicola</name>
    <dbReference type="NCBI Taxonomy" id="176166"/>
    <lineage>
        <taxon>Eukaryota</taxon>
        <taxon>Fungi</taxon>
        <taxon>Dikarya</taxon>
        <taxon>Ascomycota</taxon>
        <taxon>Pezizomycotina</taxon>
        <taxon>Eurotiomycetes</taxon>
        <taxon>Eurotiomycetidae</taxon>
        <taxon>Eurotiales</taxon>
        <taxon>Aspergillaceae</taxon>
        <taxon>Aspergillus</taxon>
        <taxon>Aspergillus subgen. Nidulantes</taxon>
    </lineage>
</organism>
<evidence type="ECO:0000313" key="2">
    <source>
        <dbReference type="EMBL" id="KAL2811822.1"/>
    </source>
</evidence>
<protein>
    <submittedName>
        <fullName evidence="2">Uncharacterized protein</fullName>
    </submittedName>
</protein>
<dbReference type="Proteomes" id="UP001610335">
    <property type="component" value="Unassembled WGS sequence"/>
</dbReference>
<keyword evidence="3" id="KW-1185">Reference proteome</keyword>
<gene>
    <name evidence="2" type="ORF">BDW59DRAFT_167943</name>
</gene>
<reference evidence="2 3" key="1">
    <citation type="submission" date="2024-07" db="EMBL/GenBank/DDBJ databases">
        <title>Section-level genome sequencing and comparative genomics of Aspergillus sections Usti and Cavernicolus.</title>
        <authorList>
            <consortium name="Lawrence Berkeley National Laboratory"/>
            <person name="Nybo J.L."/>
            <person name="Vesth T.C."/>
            <person name="Theobald S."/>
            <person name="Frisvad J.C."/>
            <person name="Larsen T.O."/>
            <person name="Kjaerboelling I."/>
            <person name="Rothschild-Mancinelli K."/>
            <person name="Lyhne E.K."/>
            <person name="Kogle M.E."/>
            <person name="Barry K."/>
            <person name="Clum A."/>
            <person name="Na H."/>
            <person name="Ledsgaard L."/>
            <person name="Lin J."/>
            <person name="Lipzen A."/>
            <person name="Kuo A."/>
            <person name="Riley R."/>
            <person name="Mondo S."/>
            <person name="LaButti K."/>
            <person name="Haridas S."/>
            <person name="Pangalinan J."/>
            <person name="Salamov A.A."/>
            <person name="Simmons B.A."/>
            <person name="Magnuson J.K."/>
            <person name="Chen J."/>
            <person name="Drula E."/>
            <person name="Henrissat B."/>
            <person name="Wiebenga A."/>
            <person name="Lubbers R.J."/>
            <person name="Gomes A.C."/>
            <person name="Makela M.R."/>
            <person name="Stajich J."/>
            <person name="Grigoriev I.V."/>
            <person name="Mortensen U.H."/>
            <person name="De vries R.P."/>
            <person name="Baker S.E."/>
            <person name="Andersen M.R."/>
        </authorList>
    </citation>
    <scope>NUCLEOTIDE SEQUENCE [LARGE SCALE GENOMIC DNA]</scope>
    <source>
        <strain evidence="2 3">CBS 600.67</strain>
    </source>
</reference>
<evidence type="ECO:0000256" key="1">
    <source>
        <dbReference type="SAM" id="MobiDB-lite"/>
    </source>
</evidence>